<comment type="caution">
    <text evidence="2">The sequence shown here is derived from an EMBL/GenBank/DDBJ whole genome shotgun (WGS) entry which is preliminary data.</text>
</comment>
<dbReference type="EMBL" id="VSSQ01000015">
    <property type="protein sequence ID" value="MPL61491.1"/>
    <property type="molecule type" value="Genomic_DNA"/>
</dbReference>
<keyword evidence="1" id="KW-0472">Membrane</keyword>
<feature type="transmembrane region" description="Helical" evidence="1">
    <location>
        <begin position="12"/>
        <end position="33"/>
    </location>
</feature>
<evidence type="ECO:0000256" key="1">
    <source>
        <dbReference type="SAM" id="Phobius"/>
    </source>
</evidence>
<protein>
    <recommendedName>
        <fullName evidence="3">DUF4044 domain-containing protein</fullName>
    </recommendedName>
</protein>
<gene>
    <name evidence="2" type="ORF">SDC9_07066</name>
</gene>
<name>A0A644T6G6_9ZZZZ</name>
<keyword evidence="1" id="KW-1133">Transmembrane helix</keyword>
<keyword evidence="1" id="KW-0812">Transmembrane</keyword>
<organism evidence="2">
    <name type="scientific">bioreactor metagenome</name>
    <dbReference type="NCBI Taxonomy" id="1076179"/>
    <lineage>
        <taxon>unclassified sequences</taxon>
        <taxon>metagenomes</taxon>
        <taxon>ecological metagenomes</taxon>
    </lineage>
</organism>
<evidence type="ECO:0000313" key="2">
    <source>
        <dbReference type="EMBL" id="MPL61491.1"/>
    </source>
</evidence>
<dbReference type="AlphaFoldDB" id="A0A644T6G6"/>
<sequence>MEKPVKEKIKVIDIFLAVMIAFCAVFSLIVMLVKATGLVD</sequence>
<proteinExistence type="predicted"/>
<reference evidence="2" key="1">
    <citation type="submission" date="2019-08" db="EMBL/GenBank/DDBJ databases">
        <authorList>
            <person name="Kucharzyk K."/>
            <person name="Murdoch R.W."/>
            <person name="Higgins S."/>
            <person name="Loffler F."/>
        </authorList>
    </citation>
    <scope>NUCLEOTIDE SEQUENCE</scope>
</reference>
<evidence type="ECO:0008006" key="3">
    <source>
        <dbReference type="Google" id="ProtNLM"/>
    </source>
</evidence>
<accession>A0A644T6G6</accession>